<evidence type="ECO:0000313" key="4">
    <source>
        <dbReference type="Proteomes" id="UP001367771"/>
    </source>
</evidence>
<dbReference type="InterPro" id="IPR000488">
    <property type="entry name" value="Death_dom"/>
</dbReference>
<feature type="domain" description="Death" evidence="1">
    <location>
        <begin position="83"/>
        <end position="143"/>
    </location>
</feature>
<dbReference type="InterPro" id="IPR039422">
    <property type="entry name" value="MarR/SlyA-like"/>
</dbReference>
<evidence type="ECO:0000259" key="2">
    <source>
        <dbReference type="PROSITE" id="PS50995"/>
    </source>
</evidence>
<dbReference type="SMART" id="SM00347">
    <property type="entry name" value="HTH_MARR"/>
    <property type="match status" value="1"/>
</dbReference>
<dbReference type="RefSeq" id="WP_271299594.1">
    <property type="nucleotide sequence ID" value="NZ_JBBBDM010000001.1"/>
</dbReference>
<dbReference type="InterPro" id="IPR036390">
    <property type="entry name" value="WH_DNA-bd_sf"/>
</dbReference>
<gene>
    <name evidence="3" type="ORF">V8201_00495</name>
</gene>
<dbReference type="InterPro" id="IPR036388">
    <property type="entry name" value="WH-like_DNA-bd_sf"/>
</dbReference>
<dbReference type="PROSITE" id="PS50017">
    <property type="entry name" value="DEATH_DOMAIN"/>
    <property type="match status" value="1"/>
</dbReference>
<name>A0ABU8GXD3_9SPHN</name>
<protein>
    <submittedName>
        <fullName evidence="3">MarR family transcriptional regulator</fullName>
    </submittedName>
</protein>
<keyword evidence="4" id="KW-1185">Reference proteome</keyword>
<feature type="domain" description="HTH marR-type" evidence="2">
    <location>
        <begin position="12"/>
        <end position="145"/>
    </location>
</feature>
<organism evidence="3 4">
    <name type="scientific">Sphingomonas kyungheensis</name>
    <dbReference type="NCBI Taxonomy" id="1069987"/>
    <lineage>
        <taxon>Bacteria</taxon>
        <taxon>Pseudomonadati</taxon>
        <taxon>Pseudomonadota</taxon>
        <taxon>Alphaproteobacteria</taxon>
        <taxon>Sphingomonadales</taxon>
        <taxon>Sphingomonadaceae</taxon>
        <taxon>Sphingomonas</taxon>
    </lineage>
</organism>
<dbReference type="Gene3D" id="1.10.10.10">
    <property type="entry name" value="Winged helix-like DNA-binding domain superfamily/Winged helix DNA-binding domain"/>
    <property type="match status" value="1"/>
</dbReference>
<reference evidence="3 4" key="1">
    <citation type="journal article" date="2013" name="Int. J. Syst. Evol. Microbiol.">
        <title>Sphingomonas kyungheensis sp. nov., a bacterium with ginsenoside-converting activity isolated from soil of a ginseng field.</title>
        <authorList>
            <person name="Son H.M."/>
            <person name="Yang J.E."/>
            <person name="Park Y."/>
            <person name="Han C.K."/>
            <person name="Kim S.G."/>
            <person name="Kook M."/>
            <person name="Yi T.H."/>
        </authorList>
    </citation>
    <scope>NUCLEOTIDE SEQUENCE [LARGE SCALE GENOMIC DNA]</scope>
    <source>
        <strain evidence="3 4">LMG 26582</strain>
    </source>
</reference>
<dbReference type="SUPFAM" id="SSF46785">
    <property type="entry name" value="Winged helix' DNA-binding domain"/>
    <property type="match status" value="1"/>
</dbReference>
<dbReference type="Pfam" id="PF01047">
    <property type="entry name" value="MarR"/>
    <property type="match status" value="1"/>
</dbReference>
<dbReference type="InterPro" id="IPR000835">
    <property type="entry name" value="HTH_MarR-typ"/>
</dbReference>
<dbReference type="PANTHER" id="PTHR33164">
    <property type="entry name" value="TRANSCRIPTIONAL REGULATOR, MARR FAMILY"/>
    <property type="match status" value="1"/>
</dbReference>
<comment type="caution">
    <text evidence="3">The sequence shown here is derived from an EMBL/GenBank/DDBJ whole genome shotgun (WGS) entry which is preliminary data.</text>
</comment>
<accession>A0ABU8GXD3</accession>
<dbReference type="PROSITE" id="PS50995">
    <property type="entry name" value="HTH_MARR_2"/>
    <property type="match status" value="1"/>
</dbReference>
<dbReference type="Proteomes" id="UP001367771">
    <property type="component" value="Unassembled WGS sequence"/>
</dbReference>
<evidence type="ECO:0000313" key="3">
    <source>
        <dbReference type="EMBL" id="MEI5685548.1"/>
    </source>
</evidence>
<dbReference type="EMBL" id="JBBBDM010000001">
    <property type="protein sequence ID" value="MEI5685548.1"/>
    <property type="molecule type" value="Genomic_DNA"/>
</dbReference>
<proteinExistence type="predicted"/>
<dbReference type="PANTHER" id="PTHR33164:SF101">
    <property type="entry name" value="TRANSCRIPTIONAL REPRESSOR MPRA"/>
    <property type="match status" value="1"/>
</dbReference>
<evidence type="ECO:0000259" key="1">
    <source>
        <dbReference type="PROSITE" id="PS50017"/>
    </source>
</evidence>
<sequence>MAHYSEHNFTPENSIGYLVRRSEQLGTIALEPIFSRAGITKTQWSALVSLHFNGAQSCAEIARDLCHDKGAITRLVDTLEERDWVRRDRESGEDRRVIRLILTEAGEQIACAVRDEVVQLWNHWLKDWDAADVDRLTELLRRLRDTIQNGPEQGTPA</sequence>